<evidence type="ECO:0000259" key="2">
    <source>
        <dbReference type="Pfam" id="PF06742"/>
    </source>
</evidence>
<dbReference type="PANTHER" id="PTHR36509">
    <property type="entry name" value="BLL3101 PROTEIN"/>
    <property type="match status" value="1"/>
</dbReference>
<dbReference type="InterPro" id="IPR012038">
    <property type="entry name" value="UCP009471"/>
</dbReference>
<keyword evidence="1" id="KW-0812">Transmembrane</keyword>
<keyword evidence="1" id="KW-1133">Transmembrane helix</keyword>
<dbReference type="SUPFAM" id="SSF160935">
    <property type="entry name" value="VPA0735-like"/>
    <property type="match status" value="1"/>
</dbReference>
<feature type="transmembrane region" description="Helical" evidence="1">
    <location>
        <begin position="7"/>
        <end position="29"/>
    </location>
</feature>
<feature type="domain" description="DUF1214" evidence="2">
    <location>
        <begin position="74"/>
        <end position="174"/>
    </location>
</feature>
<evidence type="ECO:0000313" key="3">
    <source>
        <dbReference type="EMBL" id="TPE60481.1"/>
    </source>
</evidence>
<dbReference type="OrthoDB" id="9777345at2"/>
<protein>
    <submittedName>
        <fullName evidence="3">DUF1214 domain-containing protein</fullName>
    </submittedName>
</protein>
<keyword evidence="1" id="KW-0472">Membrane</keyword>
<dbReference type="AlphaFoldDB" id="A0A501XIL2"/>
<gene>
    <name evidence="3" type="ORF">FJQ54_10775</name>
</gene>
<dbReference type="EMBL" id="VFSU01000026">
    <property type="protein sequence ID" value="TPE60481.1"/>
    <property type="molecule type" value="Genomic_DNA"/>
</dbReference>
<comment type="caution">
    <text evidence="3">The sequence shown here is derived from an EMBL/GenBank/DDBJ whole genome shotgun (WGS) entry which is preliminary data.</text>
</comment>
<dbReference type="PANTHER" id="PTHR36509:SF2">
    <property type="entry name" value="BLL3101 PROTEIN"/>
    <property type="match status" value="1"/>
</dbReference>
<organism evidence="3 4">
    <name type="scientific">Sandaracinobacter neustonicus</name>
    <dbReference type="NCBI Taxonomy" id="1715348"/>
    <lineage>
        <taxon>Bacteria</taxon>
        <taxon>Pseudomonadati</taxon>
        <taxon>Pseudomonadota</taxon>
        <taxon>Alphaproteobacteria</taxon>
        <taxon>Sphingomonadales</taxon>
        <taxon>Sphingosinicellaceae</taxon>
        <taxon>Sandaracinobacter</taxon>
    </lineage>
</organism>
<keyword evidence="4" id="KW-1185">Reference proteome</keyword>
<name>A0A501XIL2_9SPHN</name>
<accession>A0A501XIL2</accession>
<evidence type="ECO:0000256" key="1">
    <source>
        <dbReference type="SAM" id="Phobius"/>
    </source>
</evidence>
<reference evidence="3 4" key="1">
    <citation type="submission" date="2019-06" db="EMBL/GenBank/DDBJ databases">
        <authorList>
            <person name="Lee I."/>
            <person name="Jang G.I."/>
            <person name="Hwang C.Y."/>
        </authorList>
    </citation>
    <scope>NUCLEOTIDE SEQUENCE [LARGE SCALE GENOMIC DNA]</scope>
    <source>
        <strain evidence="3 4">PAMC 28131</strain>
    </source>
</reference>
<dbReference type="Proteomes" id="UP000319897">
    <property type="component" value="Unassembled WGS sequence"/>
</dbReference>
<proteinExistence type="predicted"/>
<dbReference type="InterPro" id="IPR037049">
    <property type="entry name" value="DUF1214_C_sf"/>
</dbReference>
<dbReference type="Pfam" id="PF06742">
    <property type="entry name" value="DUF1214"/>
    <property type="match status" value="1"/>
</dbReference>
<sequence length="199" mass="21517">MTMARRILFRASAVVLGIVVGVGSALLMIRNGAMIGRVDNGQWFGSSAVGSTEADPYTRALVARIGLLGLNRNETIYFTTMKDSAGRPYDGRCTYRISGGALPARWWAVTLYAPDNFLAQNGDNHPSIDATSIQTAPDGSWSARIAPTQDGAEDWISSRNADAFSLSVRLYNPSEKAASDMRNVRLPVIERVSCEGEKA</sequence>
<evidence type="ECO:0000313" key="4">
    <source>
        <dbReference type="Proteomes" id="UP000319897"/>
    </source>
</evidence>
<dbReference type="InterPro" id="IPR010621">
    <property type="entry name" value="DUF1214"/>
</dbReference>
<dbReference type="PIRSF" id="PIRSF009471">
    <property type="entry name" value="UCP009471"/>
    <property type="match status" value="1"/>
</dbReference>
<dbReference type="Gene3D" id="2.60.120.600">
    <property type="entry name" value="Domain of unknown function DUF1214, C-terminal domain"/>
    <property type="match status" value="1"/>
</dbReference>